<comment type="caution">
    <text evidence="2">The sequence shown here is derived from an EMBL/GenBank/DDBJ whole genome shotgun (WGS) entry which is preliminary data.</text>
</comment>
<protein>
    <submittedName>
        <fullName evidence="2">ACT domain-containing protein</fullName>
    </submittedName>
</protein>
<dbReference type="PROSITE" id="PS51671">
    <property type="entry name" value="ACT"/>
    <property type="match status" value="1"/>
</dbReference>
<dbReference type="EMBL" id="BKCJ010007707">
    <property type="protein sequence ID" value="GEU78606.1"/>
    <property type="molecule type" value="Genomic_DNA"/>
</dbReference>
<dbReference type="Pfam" id="PF01842">
    <property type="entry name" value="ACT"/>
    <property type="match status" value="1"/>
</dbReference>
<dbReference type="InterPro" id="IPR013103">
    <property type="entry name" value="RVT_2"/>
</dbReference>
<dbReference type="AlphaFoldDB" id="A0A6L2MX86"/>
<dbReference type="SUPFAM" id="SSF55021">
    <property type="entry name" value="ACT-like"/>
    <property type="match status" value="1"/>
</dbReference>
<dbReference type="FunFam" id="3.30.70.260:FF:000008">
    <property type="entry name" value="D-3-phosphoglycerate dehydrogenase, chloroplastic"/>
    <property type="match status" value="1"/>
</dbReference>
<dbReference type="InterPro" id="IPR045865">
    <property type="entry name" value="ACT-like_dom_sf"/>
</dbReference>
<proteinExistence type="predicted"/>
<accession>A0A6L2MX86</accession>
<feature type="domain" description="ACT" evidence="1">
    <location>
        <begin position="132"/>
        <end position="204"/>
    </location>
</feature>
<evidence type="ECO:0000313" key="2">
    <source>
        <dbReference type="EMBL" id="GEU78606.1"/>
    </source>
</evidence>
<gene>
    <name evidence="2" type="ORF">Tci_050584</name>
</gene>
<dbReference type="Pfam" id="PF07727">
    <property type="entry name" value="RVT_2"/>
    <property type="match status" value="1"/>
</dbReference>
<organism evidence="2">
    <name type="scientific">Tanacetum cinerariifolium</name>
    <name type="common">Dalmatian daisy</name>
    <name type="synonym">Chrysanthemum cinerariifolium</name>
    <dbReference type="NCBI Taxonomy" id="118510"/>
    <lineage>
        <taxon>Eukaryota</taxon>
        <taxon>Viridiplantae</taxon>
        <taxon>Streptophyta</taxon>
        <taxon>Embryophyta</taxon>
        <taxon>Tracheophyta</taxon>
        <taxon>Spermatophyta</taxon>
        <taxon>Magnoliopsida</taxon>
        <taxon>eudicotyledons</taxon>
        <taxon>Gunneridae</taxon>
        <taxon>Pentapetalae</taxon>
        <taxon>asterids</taxon>
        <taxon>campanulids</taxon>
        <taxon>Asterales</taxon>
        <taxon>Asteraceae</taxon>
        <taxon>Asteroideae</taxon>
        <taxon>Anthemideae</taxon>
        <taxon>Anthemidinae</taxon>
        <taxon>Tanacetum</taxon>
    </lineage>
</organism>
<dbReference type="Gene3D" id="3.30.70.260">
    <property type="match status" value="1"/>
</dbReference>
<dbReference type="InterPro" id="IPR002912">
    <property type="entry name" value="ACT_dom"/>
</dbReference>
<evidence type="ECO:0000259" key="1">
    <source>
        <dbReference type="PROSITE" id="PS51671"/>
    </source>
</evidence>
<name>A0A6L2MX86_TANCI</name>
<sequence length="204" mass="22949">MKDNQVWVLVELPPNGQTVRSKWLFKKKTDMDGYVHTLKACLVAKGYTQTYDVDYEETFFPIADIRALRILLAITAFYDYEIWQMDVKNAFLNGHLSEDSGEIIVEGKVKDGVSHLKKVGAFEVDVRLEGNVLLCRQFDQPNTIGSVTSILGEENLNISSLSVSGTTQRKQAVMVFGVDGKLSNKALKKIDKIPVVEEFVFLIL</sequence>
<reference evidence="2" key="1">
    <citation type="journal article" date="2019" name="Sci. Rep.">
        <title>Draft genome of Tanacetum cinerariifolium, the natural source of mosquito coil.</title>
        <authorList>
            <person name="Yamashiro T."/>
            <person name="Shiraishi A."/>
            <person name="Satake H."/>
            <person name="Nakayama K."/>
        </authorList>
    </citation>
    <scope>NUCLEOTIDE SEQUENCE</scope>
</reference>